<feature type="region of interest" description="Disordered" evidence="1">
    <location>
        <begin position="709"/>
        <end position="733"/>
    </location>
</feature>
<evidence type="ECO:0000256" key="1">
    <source>
        <dbReference type="SAM" id="MobiDB-lite"/>
    </source>
</evidence>
<proteinExistence type="predicted"/>
<feature type="transmembrane region" description="Helical" evidence="2">
    <location>
        <begin position="226"/>
        <end position="246"/>
    </location>
</feature>
<dbReference type="EMBL" id="PEZF01000168">
    <property type="protein sequence ID" value="PIS16245.1"/>
    <property type="molecule type" value="Genomic_DNA"/>
</dbReference>
<feature type="transmembrane region" description="Helical" evidence="2">
    <location>
        <begin position="109"/>
        <end position="129"/>
    </location>
</feature>
<organism evidence="3 4">
    <name type="scientific">Candidatus Portnoybacteria bacterium CG09_land_8_20_14_0_10_44_13</name>
    <dbReference type="NCBI Taxonomy" id="1974811"/>
    <lineage>
        <taxon>Bacteria</taxon>
        <taxon>Candidatus Portnoyibacteriota</taxon>
    </lineage>
</organism>
<evidence type="ECO:0000313" key="3">
    <source>
        <dbReference type="EMBL" id="PIS16245.1"/>
    </source>
</evidence>
<keyword evidence="2" id="KW-1133">Transmembrane helix</keyword>
<evidence type="ECO:0000313" key="4">
    <source>
        <dbReference type="Proteomes" id="UP000229080"/>
    </source>
</evidence>
<keyword evidence="2" id="KW-0812">Transmembrane</keyword>
<feature type="transmembrane region" description="Helical" evidence="2">
    <location>
        <begin position="373"/>
        <end position="390"/>
    </location>
</feature>
<protein>
    <submittedName>
        <fullName evidence="3">Uncharacterized protein</fullName>
    </submittedName>
</protein>
<dbReference type="AlphaFoldDB" id="A0A2H0WUF1"/>
<comment type="caution">
    <text evidence="3">The sequence shown here is derived from an EMBL/GenBank/DDBJ whole genome shotgun (WGS) entry which is preliminary data.</text>
</comment>
<keyword evidence="2" id="KW-0472">Membrane</keyword>
<accession>A0A2H0WUF1</accession>
<feature type="transmembrane region" description="Helical" evidence="2">
    <location>
        <begin position="252"/>
        <end position="272"/>
    </location>
</feature>
<name>A0A2H0WUF1_9BACT</name>
<feature type="transmembrane region" description="Helical" evidence="2">
    <location>
        <begin position="61"/>
        <end position="88"/>
    </location>
</feature>
<feature type="transmembrane region" description="Helical" evidence="2">
    <location>
        <begin position="284"/>
        <end position="305"/>
    </location>
</feature>
<feature type="transmembrane region" description="Helical" evidence="2">
    <location>
        <begin position="335"/>
        <end position="352"/>
    </location>
</feature>
<sequence length="733" mass="80162">MTYFLTKNNDNTYSIFYKDSDDDFFYRVTNRVLSSSEFATSVASDKPSSALDSTIPLVGRIIGAILIIIQWFLGKLIYTAGLLLDGVLGIKNFTKVETVQHGWTVVRDLCNMLFALILLIIAFATILHLETYGMKQLLWKLVVAAILINFSFTLAGVIIDFSQVLTVFFVENSKNAATGGQVSATLVLGGLGFDKLFGFDQGFWAALSNAGITTWAGPTIGTLIELLLIIILLAVALFAVLALAILFLIRIIVLWVILIFAPLAWLCMVLPATQSIWNKWWDYLLKYSFFAPVATFLLYLAILLIQKGEIGGMGTNTAGVQKQYISSFLNNPMNFMQYIMVIGLLVVSVLVARSMGIMGASAVISMGKGAKSLALGAIGGGTAAGAAWGWSRYKVATAPAAERTGQRMALTADKWRQNRLLKYTGAAWVAGQASRIPLAYATTGRQEIEKDKKIYGTRTTDNLDALLPSLNPAGKAAVMEIIVERGKSELLEKHRKHFPLVSRRGINKETILTANPDWAKDIGEKADDYTKKAMQKGLLNQMSVKTLENPEVADSFRRMAVSELAFANSVNNLPDHLKQAMQSGLNSKIESSGERDDFTNKDNLARRNSYAQITGDLASAFKDSIGAINHAAVSQHIKTMTTQQVAQMKTTDKDSHALFAQHLTKIQAANIARSGIVPPQIMANISQLVPAGEVKDYIEKSEAWGAHNLTPNKAPKQISSPPHLAGYTKETKF</sequence>
<evidence type="ECO:0000256" key="2">
    <source>
        <dbReference type="SAM" id="Phobius"/>
    </source>
</evidence>
<reference evidence="4" key="1">
    <citation type="submission" date="2017-09" db="EMBL/GenBank/DDBJ databases">
        <title>Depth-based differentiation of microbial function through sediment-hosted aquifers and enrichment of novel symbionts in the deep terrestrial subsurface.</title>
        <authorList>
            <person name="Probst A.J."/>
            <person name="Ladd B."/>
            <person name="Jarett J.K."/>
            <person name="Geller-Mcgrath D.E."/>
            <person name="Sieber C.M.K."/>
            <person name="Emerson J.B."/>
            <person name="Anantharaman K."/>
            <person name="Thomas B.C."/>
            <person name="Malmstrom R."/>
            <person name="Stieglmeier M."/>
            <person name="Klingl A."/>
            <person name="Woyke T."/>
            <person name="Ryan C.M."/>
            <person name="Banfield J.F."/>
        </authorList>
    </citation>
    <scope>NUCLEOTIDE SEQUENCE [LARGE SCALE GENOMIC DNA]</scope>
</reference>
<feature type="transmembrane region" description="Helical" evidence="2">
    <location>
        <begin position="141"/>
        <end position="170"/>
    </location>
</feature>
<dbReference type="Proteomes" id="UP000229080">
    <property type="component" value="Unassembled WGS sequence"/>
</dbReference>
<gene>
    <name evidence="3" type="ORF">COT61_04905</name>
</gene>